<evidence type="ECO:0000256" key="3">
    <source>
        <dbReference type="ARBA" id="ARBA00023002"/>
    </source>
</evidence>
<dbReference type="Pfam" id="PF08240">
    <property type="entry name" value="ADH_N"/>
    <property type="match status" value="1"/>
</dbReference>
<dbReference type="InterPro" id="IPR011032">
    <property type="entry name" value="GroES-like_sf"/>
</dbReference>
<keyword evidence="6" id="KW-1185">Reference proteome</keyword>
<dbReference type="PANTHER" id="PTHR45348:SF5">
    <property type="entry name" value="OXIDOREDUCTASE, PUTATIVE (AFU_ORTHOLOGUE AFUA_8G01420)-RELATED"/>
    <property type="match status" value="1"/>
</dbReference>
<dbReference type="GO" id="GO:0016651">
    <property type="term" value="F:oxidoreductase activity, acting on NAD(P)H"/>
    <property type="evidence" value="ECO:0007669"/>
    <property type="project" value="InterPro"/>
</dbReference>
<dbReference type="Gene3D" id="3.40.50.720">
    <property type="entry name" value="NAD(P)-binding Rossmann-like Domain"/>
    <property type="match status" value="1"/>
</dbReference>
<dbReference type="InterPro" id="IPR013154">
    <property type="entry name" value="ADH-like_N"/>
</dbReference>
<evidence type="ECO:0000313" key="6">
    <source>
        <dbReference type="Proteomes" id="UP001271007"/>
    </source>
</evidence>
<feature type="domain" description="Enoyl reductase (ER)" evidence="4">
    <location>
        <begin position="10"/>
        <end position="345"/>
    </location>
</feature>
<dbReference type="EMBL" id="JAWDJX010000003">
    <property type="protein sequence ID" value="KAK3057614.1"/>
    <property type="molecule type" value="Genomic_DNA"/>
</dbReference>
<dbReference type="AlphaFoldDB" id="A0AAJ0LW71"/>
<protein>
    <recommendedName>
        <fullName evidence="4">Enoyl reductase (ER) domain-containing protein</fullName>
    </recommendedName>
</protein>
<dbReference type="Pfam" id="PF00107">
    <property type="entry name" value="ADH_zinc_N"/>
    <property type="match status" value="1"/>
</dbReference>
<gene>
    <name evidence="5" type="ORF">LTR09_001798</name>
</gene>
<dbReference type="InterPro" id="IPR047122">
    <property type="entry name" value="Trans-enoyl_RdTase-like"/>
</dbReference>
<dbReference type="Gene3D" id="3.90.180.10">
    <property type="entry name" value="Medium-chain alcohol dehydrogenases, catalytic domain"/>
    <property type="match status" value="1"/>
</dbReference>
<organism evidence="5 6">
    <name type="scientific">Extremus antarcticus</name>
    <dbReference type="NCBI Taxonomy" id="702011"/>
    <lineage>
        <taxon>Eukaryota</taxon>
        <taxon>Fungi</taxon>
        <taxon>Dikarya</taxon>
        <taxon>Ascomycota</taxon>
        <taxon>Pezizomycotina</taxon>
        <taxon>Dothideomycetes</taxon>
        <taxon>Dothideomycetidae</taxon>
        <taxon>Mycosphaerellales</taxon>
        <taxon>Extremaceae</taxon>
        <taxon>Extremus</taxon>
    </lineage>
</organism>
<dbReference type="SUPFAM" id="SSF50129">
    <property type="entry name" value="GroES-like"/>
    <property type="match status" value="1"/>
</dbReference>
<dbReference type="InterPro" id="IPR036291">
    <property type="entry name" value="NAD(P)-bd_dom_sf"/>
</dbReference>
<comment type="similarity">
    <text evidence="1">Belongs to the zinc-containing alcohol dehydrogenase family.</text>
</comment>
<sequence>MKNLIVGYFDDPTALRTELQDIPVPKDLKPFEILIKVEVAGSNPKDWKHPLPAYFNININQGDDCAGTVAALGSAVKGFVVGERVAGFHEMDTANGTYAEYAVCPSQAVFHIPDSLSYEEAATMPLAIFTAAVGMYRNLDLPGPWDRSDDKAASTAKIPLVVNAASGAVGAFVVKLAKLNSRIGPIIAIAGASADYVKSLGADAIVDYRSETVAEDIKKAAGGVKINYVFDAANSLASTKYLTSVLEKGTGRYTCTTPFGANKVTGSDGEMGRILEAAGIYYEMIWCGDVHEAKKPGGKLFGAVMSRAIEDALAEGRLSGHPHQVVKGGLNGVLGALEELKGRSMKKSGNAKFVARIGETA</sequence>
<dbReference type="PANTHER" id="PTHR45348">
    <property type="entry name" value="HYPOTHETICAL OXIDOREDUCTASE (EUROFUNG)"/>
    <property type="match status" value="1"/>
</dbReference>
<comment type="caution">
    <text evidence="5">The sequence shown here is derived from an EMBL/GenBank/DDBJ whole genome shotgun (WGS) entry which is preliminary data.</text>
</comment>
<dbReference type="SUPFAM" id="SSF51735">
    <property type="entry name" value="NAD(P)-binding Rossmann-fold domains"/>
    <property type="match status" value="1"/>
</dbReference>
<dbReference type="SMART" id="SM00829">
    <property type="entry name" value="PKS_ER"/>
    <property type="match status" value="1"/>
</dbReference>
<dbReference type="CDD" id="cd08249">
    <property type="entry name" value="enoyl_reductase_like"/>
    <property type="match status" value="1"/>
</dbReference>
<accession>A0AAJ0LW71</accession>
<evidence type="ECO:0000256" key="1">
    <source>
        <dbReference type="ARBA" id="ARBA00008072"/>
    </source>
</evidence>
<proteinExistence type="inferred from homology"/>
<evidence type="ECO:0000313" key="5">
    <source>
        <dbReference type="EMBL" id="KAK3057614.1"/>
    </source>
</evidence>
<evidence type="ECO:0000256" key="2">
    <source>
        <dbReference type="ARBA" id="ARBA00011245"/>
    </source>
</evidence>
<dbReference type="Proteomes" id="UP001271007">
    <property type="component" value="Unassembled WGS sequence"/>
</dbReference>
<comment type="subunit">
    <text evidence="2">Monomer.</text>
</comment>
<evidence type="ECO:0000259" key="4">
    <source>
        <dbReference type="SMART" id="SM00829"/>
    </source>
</evidence>
<keyword evidence="3" id="KW-0560">Oxidoreductase</keyword>
<dbReference type="InterPro" id="IPR020843">
    <property type="entry name" value="ER"/>
</dbReference>
<dbReference type="InterPro" id="IPR013149">
    <property type="entry name" value="ADH-like_C"/>
</dbReference>
<reference evidence="5" key="1">
    <citation type="submission" date="2023-04" db="EMBL/GenBank/DDBJ databases">
        <title>Black Yeasts Isolated from many extreme environments.</title>
        <authorList>
            <person name="Coleine C."/>
            <person name="Stajich J.E."/>
            <person name="Selbmann L."/>
        </authorList>
    </citation>
    <scope>NUCLEOTIDE SEQUENCE</scope>
    <source>
        <strain evidence="5">CCFEE 5312</strain>
    </source>
</reference>
<name>A0AAJ0LW71_9PEZI</name>